<keyword evidence="10" id="KW-1185">Reference proteome</keyword>
<sequence length="250" mass="26571">MVLGALHPPGAPPPVGFELLSVQPSLDAFARAFELVPLGQQLLNSLTIVAIAVPLTVVCASLTGFAITRLGRPWHGLAVTFTLVCLTIPASALWVPRFAVFRTLGALDTYVPLIAPALVGTSPLLVLLCYWSARGLSRDLIDAARLAGLGPIRVWWQVVLPLTRRTAMAVAALAFVAHWGNFIEPLLYLFDTAKATLPIGLSSLRQLGPTDAPVVLAGAVVATVPPVLAFAVAQRAVLDDTRRAGWVPRR</sequence>
<feature type="transmembrane region" description="Helical" evidence="7">
    <location>
        <begin position="212"/>
        <end position="233"/>
    </location>
</feature>
<comment type="caution">
    <text evidence="9">The sequence shown here is derived from an EMBL/GenBank/DDBJ whole genome shotgun (WGS) entry which is preliminary data.</text>
</comment>
<dbReference type="InterPro" id="IPR000515">
    <property type="entry name" value="MetI-like"/>
</dbReference>
<evidence type="ECO:0000259" key="8">
    <source>
        <dbReference type="PROSITE" id="PS50928"/>
    </source>
</evidence>
<feature type="transmembrane region" description="Helical" evidence="7">
    <location>
        <begin position="74"/>
        <end position="94"/>
    </location>
</feature>
<keyword evidence="4 7" id="KW-0812">Transmembrane</keyword>
<evidence type="ECO:0000256" key="2">
    <source>
        <dbReference type="ARBA" id="ARBA00022448"/>
    </source>
</evidence>
<evidence type="ECO:0000313" key="9">
    <source>
        <dbReference type="EMBL" id="MDA0183380.1"/>
    </source>
</evidence>
<evidence type="ECO:0000256" key="7">
    <source>
        <dbReference type="RuleBase" id="RU363032"/>
    </source>
</evidence>
<protein>
    <submittedName>
        <fullName evidence="9">Carbohydrate ABC transporter permease</fullName>
    </submittedName>
</protein>
<dbReference type="PROSITE" id="PS50928">
    <property type="entry name" value="ABC_TM1"/>
    <property type="match status" value="1"/>
</dbReference>
<gene>
    <name evidence="9" type="ORF">OJ997_23925</name>
</gene>
<feature type="transmembrane region" description="Helical" evidence="7">
    <location>
        <begin position="46"/>
        <end position="67"/>
    </location>
</feature>
<dbReference type="GO" id="GO:0005886">
    <property type="term" value="C:plasma membrane"/>
    <property type="evidence" value="ECO:0007669"/>
    <property type="project" value="UniProtKB-SubCell"/>
</dbReference>
<dbReference type="Gene3D" id="1.10.3720.10">
    <property type="entry name" value="MetI-like"/>
    <property type="match status" value="1"/>
</dbReference>
<comment type="subcellular location">
    <subcellularLocation>
        <location evidence="1 7">Cell membrane</location>
        <topology evidence="1 7">Multi-pass membrane protein</topology>
    </subcellularLocation>
</comment>
<evidence type="ECO:0000256" key="4">
    <source>
        <dbReference type="ARBA" id="ARBA00022692"/>
    </source>
</evidence>
<dbReference type="PANTHER" id="PTHR43744">
    <property type="entry name" value="ABC TRANSPORTER PERMEASE PROTEIN MG189-RELATED-RELATED"/>
    <property type="match status" value="1"/>
</dbReference>
<feature type="transmembrane region" description="Helical" evidence="7">
    <location>
        <begin position="154"/>
        <end position="179"/>
    </location>
</feature>
<evidence type="ECO:0000256" key="1">
    <source>
        <dbReference type="ARBA" id="ARBA00004651"/>
    </source>
</evidence>
<dbReference type="Proteomes" id="UP001147653">
    <property type="component" value="Unassembled WGS sequence"/>
</dbReference>
<evidence type="ECO:0000256" key="3">
    <source>
        <dbReference type="ARBA" id="ARBA00022475"/>
    </source>
</evidence>
<feature type="domain" description="ABC transmembrane type-1" evidence="8">
    <location>
        <begin position="42"/>
        <end position="233"/>
    </location>
</feature>
<accession>A0A9X3SD84</accession>
<dbReference type="Pfam" id="PF00528">
    <property type="entry name" value="BPD_transp_1"/>
    <property type="match status" value="1"/>
</dbReference>
<dbReference type="PANTHER" id="PTHR43744:SF3">
    <property type="entry name" value="LACTOSE TRANSPORT SYSTEM PERMEASE PROTEIN LACG"/>
    <property type="match status" value="1"/>
</dbReference>
<name>A0A9X3SD84_9ACTN</name>
<dbReference type="RefSeq" id="WP_270027770.1">
    <property type="nucleotide sequence ID" value="NZ_JAPDDP010000052.1"/>
</dbReference>
<keyword evidence="6 7" id="KW-0472">Membrane</keyword>
<evidence type="ECO:0000256" key="5">
    <source>
        <dbReference type="ARBA" id="ARBA00022989"/>
    </source>
</evidence>
<feature type="transmembrane region" description="Helical" evidence="7">
    <location>
        <begin position="114"/>
        <end position="133"/>
    </location>
</feature>
<organism evidence="9 10">
    <name type="scientific">Solirubrobacter phytolaccae</name>
    <dbReference type="NCBI Taxonomy" id="1404360"/>
    <lineage>
        <taxon>Bacteria</taxon>
        <taxon>Bacillati</taxon>
        <taxon>Actinomycetota</taxon>
        <taxon>Thermoleophilia</taxon>
        <taxon>Solirubrobacterales</taxon>
        <taxon>Solirubrobacteraceae</taxon>
        <taxon>Solirubrobacter</taxon>
    </lineage>
</organism>
<comment type="similarity">
    <text evidence="7">Belongs to the binding-protein-dependent transport system permease family.</text>
</comment>
<keyword evidence="5 7" id="KW-1133">Transmembrane helix</keyword>
<dbReference type="GO" id="GO:0055085">
    <property type="term" value="P:transmembrane transport"/>
    <property type="evidence" value="ECO:0007669"/>
    <property type="project" value="InterPro"/>
</dbReference>
<evidence type="ECO:0000256" key="6">
    <source>
        <dbReference type="ARBA" id="ARBA00023136"/>
    </source>
</evidence>
<dbReference type="EMBL" id="JAPDDP010000052">
    <property type="protein sequence ID" value="MDA0183380.1"/>
    <property type="molecule type" value="Genomic_DNA"/>
</dbReference>
<keyword evidence="2 7" id="KW-0813">Transport</keyword>
<reference evidence="9" key="1">
    <citation type="submission" date="2022-10" db="EMBL/GenBank/DDBJ databases">
        <title>The WGS of Solirubrobacter phytolaccae KCTC 29190.</title>
        <authorList>
            <person name="Jiang Z."/>
        </authorList>
    </citation>
    <scope>NUCLEOTIDE SEQUENCE</scope>
    <source>
        <strain evidence="9">KCTC 29190</strain>
    </source>
</reference>
<keyword evidence="3" id="KW-1003">Cell membrane</keyword>
<dbReference type="CDD" id="cd06261">
    <property type="entry name" value="TM_PBP2"/>
    <property type="match status" value="1"/>
</dbReference>
<proteinExistence type="inferred from homology"/>
<evidence type="ECO:0000313" key="10">
    <source>
        <dbReference type="Proteomes" id="UP001147653"/>
    </source>
</evidence>
<dbReference type="InterPro" id="IPR035906">
    <property type="entry name" value="MetI-like_sf"/>
</dbReference>
<dbReference type="AlphaFoldDB" id="A0A9X3SD84"/>
<dbReference type="SUPFAM" id="SSF161098">
    <property type="entry name" value="MetI-like"/>
    <property type="match status" value="1"/>
</dbReference>